<evidence type="ECO:0000313" key="6">
    <source>
        <dbReference type="EMBL" id="KAK2083012.1"/>
    </source>
</evidence>
<reference evidence="6 7" key="1">
    <citation type="submission" date="2023-05" db="EMBL/GenBank/DDBJ databases">
        <title>B98-5 Cell Line De Novo Hybrid Assembly: An Optical Mapping Approach.</title>
        <authorList>
            <person name="Kananen K."/>
            <person name="Auerbach J.A."/>
            <person name="Kautto E."/>
            <person name="Blachly J.S."/>
        </authorList>
    </citation>
    <scope>NUCLEOTIDE SEQUENCE [LARGE SCALE GENOMIC DNA]</scope>
    <source>
        <strain evidence="6">B95-8</strain>
        <tissue evidence="6">Cell line</tissue>
    </source>
</reference>
<name>A0ABQ9TE48_SAGOE</name>
<dbReference type="PANTHER" id="PTHR15574:SF42">
    <property type="entry name" value="DDB1- AND CUL4-ASSOCIATED FACTOR 8-LIKE PROTEIN 2"/>
    <property type="match status" value="1"/>
</dbReference>
<evidence type="ECO:0000256" key="1">
    <source>
        <dbReference type="ARBA" id="ARBA00022574"/>
    </source>
</evidence>
<feature type="compositionally biased region" description="Polar residues" evidence="5">
    <location>
        <begin position="80"/>
        <end position="96"/>
    </location>
</feature>
<evidence type="ECO:0000313" key="7">
    <source>
        <dbReference type="Proteomes" id="UP001266305"/>
    </source>
</evidence>
<dbReference type="SUPFAM" id="SSF50978">
    <property type="entry name" value="WD40 repeat-like"/>
    <property type="match status" value="1"/>
</dbReference>
<accession>A0ABQ9TE48</accession>
<feature type="non-terminal residue" evidence="6">
    <location>
        <position position="1"/>
    </location>
</feature>
<dbReference type="PROSITE" id="PS50082">
    <property type="entry name" value="WD_REPEATS_2"/>
    <property type="match status" value="1"/>
</dbReference>
<evidence type="ECO:0000256" key="3">
    <source>
        <dbReference type="PROSITE-ProRule" id="PRU00221"/>
    </source>
</evidence>
<comment type="caution">
    <text evidence="6">The sequence shown here is derived from an EMBL/GenBank/DDBJ whole genome shotgun (WGS) entry which is preliminary data.</text>
</comment>
<dbReference type="Gene3D" id="2.130.10.10">
    <property type="entry name" value="YVTN repeat-like/Quinoprotein amine dehydrogenase"/>
    <property type="match status" value="1"/>
</dbReference>
<dbReference type="InterPro" id="IPR036322">
    <property type="entry name" value="WD40_repeat_dom_sf"/>
</dbReference>
<keyword evidence="4" id="KW-0175">Coiled coil</keyword>
<sequence>PITLHFLATRLLPLRPSVRPAGQLSSERFSELDFPAPDWPRQTSYEMSHQEDSADGLQDLGIESLFGSSEEQSGAVAATEASSDIDTATLDVSTGMTRDGGDTSDGGFPNDSSTENRSTDQENPSEDVEHESMEDFEHFLIPVLPVFYYPLLREDEIVEEEEEEIDEEGEEEEQAQMCPRCGGTDHEQCLLEDRALEEWTSSETSALPRPRWQAVTALRQRQLGSSTRFVYEACGARAFVQRFRLQYRLEGHTGCVNTVHFNQRGTRLASSGDDLRVRVWDWVRQKPVLDFDSGHNNNVLQAKFLPNCADSTLAMCARDGQVRVAELTNASCFESTRRVAQHKRAAHKLALEPDSPYKFLTSGEDGVVFTIDLRQHQPASEIVITREKGKRVGLYTISVNPANTYQFAAAGQDQFVRIYDQRRIDKKENHGVLKKFNPHHMVYCDFPTSITCTAYSHDGTELLASYNDEDIYLFNSSHSDGAQYAKRFKGHRNSTTVKGVNFYGPRSEFVVSGSDCGHIFFWEKSSCQIIQLLKGDPEGTINCLEPHPYLPMLAASGLDHDVKIWTPTAEAATELTELKDLIKKNKWERDQDSVYHTNLFDQYMLSFLMGHRSQRDHHLGWGARFPEELDESSSTSLTSEEEGQD</sequence>
<dbReference type="EMBL" id="JASSZA010000023">
    <property type="protein sequence ID" value="KAK2083012.1"/>
    <property type="molecule type" value="Genomic_DNA"/>
</dbReference>
<keyword evidence="7" id="KW-1185">Reference proteome</keyword>
<dbReference type="SMART" id="SM00320">
    <property type="entry name" value="WD40"/>
    <property type="match status" value="7"/>
</dbReference>
<protein>
    <submittedName>
        <fullName evidence="6">DDB1- and CUL4-associated factor 8-like protein 2</fullName>
    </submittedName>
</protein>
<feature type="region of interest" description="Disordered" evidence="5">
    <location>
        <begin position="68"/>
        <end position="131"/>
    </location>
</feature>
<feature type="region of interest" description="Disordered" evidence="5">
    <location>
        <begin position="29"/>
        <end position="55"/>
    </location>
</feature>
<dbReference type="InterPro" id="IPR015943">
    <property type="entry name" value="WD40/YVTN_repeat-like_dom_sf"/>
</dbReference>
<feature type="coiled-coil region" evidence="4">
    <location>
        <begin position="151"/>
        <end position="178"/>
    </location>
</feature>
<dbReference type="PANTHER" id="PTHR15574">
    <property type="entry name" value="WD REPEAT DOMAIN-CONTAINING FAMILY"/>
    <property type="match status" value="1"/>
</dbReference>
<evidence type="ECO:0000256" key="4">
    <source>
        <dbReference type="SAM" id="Coils"/>
    </source>
</evidence>
<dbReference type="Proteomes" id="UP001266305">
    <property type="component" value="Unassembled WGS sequence"/>
</dbReference>
<keyword evidence="2" id="KW-0677">Repeat</keyword>
<evidence type="ECO:0000256" key="5">
    <source>
        <dbReference type="SAM" id="MobiDB-lite"/>
    </source>
</evidence>
<dbReference type="PROSITE" id="PS50294">
    <property type="entry name" value="WD_REPEATS_REGION"/>
    <property type="match status" value="1"/>
</dbReference>
<proteinExistence type="predicted"/>
<keyword evidence="1 3" id="KW-0853">WD repeat</keyword>
<organism evidence="6 7">
    <name type="scientific">Saguinus oedipus</name>
    <name type="common">Cotton-top tamarin</name>
    <name type="synonym">Oedipomidas oedipus</name>
    <dbReference type="NCBI Taxonomy" id="9490"/>
    <lineage>
        <taxon>Eukaryota</taxon>
        <taxon>Metazoa</taxon>
        <taxon>Chordata</taxon>
        <taxon>Craniata</taxon>
        <taxon>Vertebrata</taxon>
        <taxon>Euteleostomi</taxon>
        <taxon>Mammalia</taxon>
        <taxon>Eutheria</taxon>
        <taxon>Euarchontoglires</taxon>
        <taxon>Primates</taxon>
        <taxon>Haplorrhini</taxon>
        <taxon>Platyrrhini</taxon>
        <taxon>Cebidae</taxon>
        <taxon>Callitrichinae</taxon>
        <taxon>Saguinus</taxon>
    </lineage>
</organism>
<dbReference type="Pfam" id="PF00400">
    <property type="entry name" value="WD40"/>
    <property type="match status" value="3"/>
</dbReference>
<dbReference type="InterPro" id="IPR045151">
    <property type="entry name" value="DCAF8"/>
</dbReference>
<dbReference type="InterPro" id="IPR001680">
    <property type="entry name" value="WD40_rpt"/>
</dbReference>
<evidence type="ECO:0000256" key="2">
    <source>
        <dbReference type="ARBA" id="ARBA00022737"/>
    </source>
</evidence>
<gene>
    <name evidence="6" type="primary">DCAF8L2_7</name>
    <name evidence="6" type="ORF">P7K49_038248</name>
</gene>
<feature type="repeat" description="WD" evidence="3">
    <location>
        <begin position="249"/>
        <end position="281"/>
    </location>
</feature>